<gene>
    <name evidence="1" type="ORF">LCGC14_1502710</name>
</gene>
<dbReference type="AlphaFoldDB" id="A0A0F9JPI2"/>
<protein>
    <submittedName>
        <fullName evidence="1">Uncharacterized protein</fullName>
    </submittedName>
</protein>
<comment type="caution">
    <text evidence="1">The sequence shown here is derived from an EMBL/GenBank/DDBJ whole genome shotgun (WGS) entry which is preliminary data.</text>
</comment>
<dbReference type="EMBL" id="LAZR01010928">
    <property type="protein sequence ID" value="KKM64301.1"/>
    <property type="molecule type" value="Genomic_DNA"/>
</dbReference>
<name>A0A0F9JPI2_9ZZZZ</name>
<sequence>MEIIKIKKERLFQKIPNLNSEEKIKIEQTVDRILATNTKAGENEIKLISEILYFINIAFIKMMAPNYKDILLTY</sequence>
<accession>A0A0F9JPI2</accession>
<organism evidence="1">
    <name type="scientific">marine sediment metagenome</name>
    <dbReference type="NCBI Taxonomy" id="412755"/>
    <lineage>
        <taxon>unclassified sequences</taxon>
        <taxon>metagenomes</taxon>
        <taxon>ecological metagenomes</taxon>
    </lineage>
</organism>
<proteinExistence type="predicted"/>
<evidence type="ECO:0000313" key="1">
    <source>
        <dbReference type="EMBL" id="KKM64301.1"/>
    </source>
</evidence>
<reference evidence="1" key="1">
    <citation type="journal article" date="2015" name="Nature">
        <title>Complex archaea that bridge the gap between prokaryotes and eukaryotes.</title>
        <authorList>
            <person name="Spang A."/>
            <person name="Saw J.H."/>
            <person name="Jorgensen S.L."/>
            <person name="Zaremba-Niedzwiedzka K."/>
            <person name="Martijn J."/>
            <person name="Lind A.E."/>
            <person name="van Eijk R."/>
            <person name="Schleper C."/>
            <person name="Guy L."/>
            <person name="Ettema T.J."/>
        </authorList>
    </citation>
    <scope>NUCLEOTIDE SEQUENCE</scope>
</reference>